<dbReference type="InterPro" id="IPR051189">
    <property type="entry name" value="Splicing_assoc_domain"/>
</dbReference>
<comment type="caution">
    <text evidence="12">The sequence shown here is derived from an EMBL/GenBank/DDBJ whole genome shotgun (WGS) entry which is preliminary data.</text>
</comment>
<evidence type="ECO:0000256" key="1">
    <source>
        <dbReference type="ARBA" id="ARBA00004123"/>
    </source>
</evidence>
<feature type="compositionally biased region" description="Acidic residues" evidence="9">
    <location>
        <begin position="293"/>
        <end position="310"/>
    </location>
</feature>
<dbReference type="Gene3D" id="3.30.1370.50">
    <property type="entry name" value="R3H-like domain"/>
    <property type="match status" value="1"/>
</dbReference>
<evidence type="ECO:0000313" key="12">
    <source>
        <dbReference type="EMBL" id="KAJ4164104.1"/>
    </source>
</evidence>
<feature type="domain" description="G-patch" evidence="10">
    <location>
        <begin position="550"/>
        <end position="593"/>
    </location>
</feature>
<dbReference type="InterPro" id="IPR001374">
    <property type="entry name" value="R3H_dom"/>
</dbReference>
<feature type="compositionally biased region" description="Polar residues" evidence="9">
    <location>
        <begin position="23"/>
        <end position="33"/>
    </location>
</feature>
<evidence type="ECO:0000256" key="7">
    <source>
        <dbReference type="ARBA" id="ARBA00023187"/>
    </source>
</evidence>
<protein>
    <recommendedName>
        <fullName evidence="4">Protein SQS1</fullName>
    </recommendedName>
</protein>
<feature type="compositionally biased region" description="Basic and acidic residues" evidence="9">
    <location>
        <begin position="168"/>
        <end position="177"/>
    </location>
</feature>
<dbReference type="InterPro" id="IPR000467">
    <property type="entry name" value="G_patch_dom"/>
</dbReference>
<dbReference type="GO" id="GO:0006397">
    <property type="term" value="P:mRNA processing"/>
    <property type="evidence" value="ECO:0007669"/>
    <property type="project" value="UniProtKB-KW"/>
</dbReference>
<dbReference type="PROSITE" id="PS50174">
    <property type="entry name" value="G_PATCH"/>
    <property type="match status" value="1"/>
</dbReference>
<evidence type="ECO:0000256" key="4">
    <source>
        <dbReference type="ARBA" id="ARBA00018964"/>
    </source>
</evidence>
<gene>
    <name evidence="12" type="ORF">LMH87_005790</name>
</gene>
<dbReference type="PROSITE" id="PS51061">
    <property type="entry name" value="R3H"/>
    <property type="match status" value="1"/>
</dbReference>
<keyword evidence="7" id="KW-0508">mRNA splicing</keyword>
<dbReference type="Pfam" id="PF01585">
    <property type="entry name" value="G-patch"/>
    <property type="match status" value="1"/>
</dbReference>
<evidence type="ECO:0000259" key="10">
    <source>
        <dbReference type="PROSITE" id="PS50174"/>
    </source>
</evidence>
<dbReference type="GO" id="GO:0005634">
    <property type="term" value="C:nucleus"/>
    <property type="evidence" value="ECO:0007669"/>
    <property type="project" value="UniProtKB-SubCell"/>
</dbReference>
<dbReference type="SUPFAM" id="SSF82708">
    <property type="entry name" value="R3H domain"/>
    <property type="match status" value="1"/>
</dbReference>
<evidence type="ECO:0000259" key="11">
    <source>
        <dbReference type="PROSITE" id="PS51061"/>
    </source>
</evidence>
<dbReference type="SMART" id="SM00393">
    <property type="entry name" value="R3H"/>
    <property type="match status" value="1"/>
</dbReference>
<dbReference type="Proteomes" id="UP001144673">
    <property type="component" value="Chromosome 1"/>
</dbReference>
<dbReference type="GO" id="GO:0003676">
    <property type="term" value="F:nucleic acid binding"/>
    <property type="evidence" value="ECO:0007669"/>
    <property type="project" value="UniProtKB-UniRule"/>
</dbReference>
<dbReference type="Pfam" id="PF01424">
    <property type="entry name" value="R3H"/>
    <property type="match status" value="1"/>
</dbReference>
<comment type="similarity">
    <text evidence="3">Belongs to the SQS1 family.</text>
</comment>
<feature type="region of interest" description="Disordered" evidence="9">
    <location>
        <begin position="284"/>
        <end position="329"/>
    </location>
</feature>
<feature type="compositionally biased region" description="Polar residues" evidence="9">
    <location>
        <begin position="90"/>
        <end position="100"/>
    </location>
</feature>
<feature type="region of interest" description="Disordered" evidence="9">
    <location>
        <begin position="81"/>
        <end position="184"/>
    </location>
</feature>
<evidence type="ECO:0000256" key="9">
    <source>
        <dbReference type="SAM" id="MobiDB-lite"/>
    </source>
</evidence>
<dbReference type="GeneID" id="80892949"/>
<organism evidence="12 13">
    <name type="scientific">Akanthomyces muscarius</name>
    <name type="common">Entomopathogenic fungus</name>
    <name type="synonym">Lecanicillium muscarium</name>
    <dbReference type="NCBI Taxonomy" id="2231603"/>
    <lineage>
        <taxon>Eukaryota</taxon>
        <taxon>Fungi</taxon>
        <taxon>Dikarya</taxon>
        <taxon>Ascomycota</taxon>
        <taxon>Pezizomycotina</taxon>
        <taxon>Sordariomycetes</taxon>
        <taxon>Hypocreomycetidae</taxon>
        <taxon>Hypocreales</taxon>
        <taxon>Cordycipitaceae</taxon>
        <taxon>Akanthomyces</taxon>
    </lineage>
</organism>
<dbReference type="EMBL" id="JAJHUN010000001">
    <property type="protein sequence ID" value="KAJ4164104.1"/>
    <property type="molecule type" value="Genomic_DNA"/>
</dbReference>
<dbReference type="InterPro" id="IPR034082">
    <property type="entry name" value="R3H_G-patch"/>
</dbReference>
<dbReference type="CDD" id="cd02646">
    <property type="entry name" value="R3H_G-patch"/>
    <property type="match status" value="1"/>
</dbReference>
<evidence type="ECO:0000256" key="2">
    <source>
        <dbReference type="ARBA" id="ARBA00004496"/>
    </source>
</evidence>
<dbReference type="KEGG" id="amus:LMH87_005790"/>
<keyword evidence="8" id="KW-0539">Nucleus</keyword>
<name>A0A9W8QPI5_AKAMU</name>
<dbReference type="GO" id="GO:0008380">
    <property type="term" value="P:RNA splicing"/>
    <property type="evidence" value="ECO:0007669"/>
    <property type="project" value="UniProtKB-KW"/>
</dbReference>
<evidence type="ECO:0000256" key="5">
    <source>
        <dbReference type="ARBA" id="ARBA00022490"/>
    </source>
</evidence>
<sequence length="593" mass="66324">MAKKSKNKTKGGTATGVYKATKKQQNQSSTKSFAGTNNAFTLADEARQTSQHDHSFWSQETKLRSMPISFISGGISEPLKTYEDAETDEYQPNTATPSQHDVSEIEGDITGHRSAQTSHDEQGSKKAASTSHASETENSIFYYDTGRGSPNTHQEKGKSSILQTPRVRTTESKKSDSDSDSDSEIILFRGRLNLRRKESDAIDMQNIRTEIYAVGREIEDPTQRTSTVEKQPIEKTAKQKPARGRRGGRQAKAKRAAVDVSDEVDDGMLADYIANMRENGEMHELLGTATALEDTEDGSESSADAEDDKNAEELPAKAPMSTQSSKQLSNWATQEHVLEYSDFDPMDWERPSIRRKQGKGLKQKLDLKFADIDSETERRLQAAWQNDRLRKAERRKEREQLHALKLIGGKSAERSDANDMRIKYPKGMSLEQVADELKTFIMSFDDSVCLPPMDKHARKMIHELASKFNVKSKSIGKADQRRPTLYRTKRTLRFDADAFDTAVKRIHRRYFPRLDYKGKGPQGQSSRNGYAEASYRDGEVVGASAPELSTENRGRAMLEKMGWSTGTALGSEDNKGILLPVTQTMKRSKAGLG</sequence>
<dbReference type="AlphaFoldDB" id="A0A9W8QPI5"/>
<keyword evidence="5" id="KW-0963">Cytoplasm</keyword>
<feature type="domain" description="R3H" evidence="11">
    <location>
        <begin position="427"/>
        <end position="489"/>
    </location>
</feature>
<proteinExistence type="inferred from homology"/>
<feature type="region of interest" description="Disordered" evidence="9">
    <location>
        <begin position="217"/>
        <end position="260"/>
    </location>
</feature>
<evidence type="ECO:0000256" key="8">
    <source>
        <dbReference type="ARBA" id="ARBA00023242"/>
    </source>
</evidence>
<keyword evidence="6" id="KW-0507">mRNA processing</keyword>
<reference evidence="12" key="1">
    <citation type="journal article" date="2023" name="Access Microbiol">
        <title>De-novo genome assembly for Akanthomyces muscarius, a biocontrol agent of insect agricultural pests.</title>
        <authorList>
            <person name="Erdos Z."/>
            <person name="Studholme D.J."/>
            <person name="Raymond B."/>
            <person name="Sharma M."/>
        </authorList>
    </citation>
    <scope>NUCLEOTIDE SEQUENCE</scope>
    <source>
        <strain evidence="12">Ve6</strain>
    </source>
</reference>
<keyword evidence="13" id="KW-1185">Reference proteome</keyword>
<evidence type="ECO:0000256" key="6">
    <source>
        <dbReference type="ARBA" id="ARBA00022664"/>
    </source>
</evidence>
<evidence type="ECO:0000313" key="13">
    <source>
        <dbReference type="Proteomes" id="UP001144673"/>
    </source>
</evidence>
<dbReference type="RefSeq" id="XP_056059019.1">
    <property type="nucleotide sequence ID" value="XM_056203573.1"/>
</dbReference>
<dbReference type="SMART" id="SM00443">
    <property type="entry name" value="G_patch"/>
    <property type="match status" value="1"/>
</dbReference>
<dbReference type="PANTHER" id="PTHR14195">
    <property type="entry name" value="G PATCH DOMAIN CONTAINING PROTEIN 2"/>
    <property type="match status" value="1"/>
</dbReference>
<feature type="compositionally biased region" description="Polar residues" evidence="9">
    <location>
        <begin position="127"/>
        <end position="139"/>
    </location>
</feature>
<comment type="subcellular location">
    <subcellularLocation>
        <location evidence="2">Cytoplasm</location>
    </subcellularLocation>
    <subcellularLocation>
        <location evidence="1">Nucleus</location>
    </subcellularLocation>
</comment>
<feature type="compositionally biased region" description="Polar residues" evidence="9">
    <location>
        <begin position="320"/>
        <end position="329"/>
    </location>
</feature>
<dbReference type="GO" id="GO:0005737">
    <property type="term" value="C:cytoplasm"/>
    <property type="evidence" value="ECO:0007669"/>
    <property type="project" value="UniProtKB-SubCell"/>
</dbReference>
<feature type="compositionally biased region" description="Basic residues" evidence="9">
    <location>
        <begin position="238"/>
        <end position="255"/>
    </location>
</feature>
<feature type="region of interest" description="Disordered" evidence="9">
    <location>
        <begin position="1"/>
        <end position="33"/>
    </location>
</feature>
<evidence type="ECO:0000256" key="3">
    <source>
        <dbReference type="ARBA" id="ARBA00010306"/>
    </source>
</evidence>
<accession>A0A9W8QPI5</accession>
<dbReference type="InterPro" id="IPR036867">
    <property type="entry name" value="R3H_dom_sf"/>
</dbReference>